<feature type="region of interest" description="Disordered" evidence="5">
    <location>
        <begin position="934"/>
        <end position="1108"/>
    </location>
</feature>
<dbReference type="Gene3D" id="1.25.10.10">
    <property type="entry name" value="Leucine-rich Repeat Variant"/>
    <property type="match status" value="1"/>
</dbReference>
<keyword evidence="2" id="KW-0677">Repeat</keyword>
<evidence type="ECO:0008006" key="10">
    <source>
        <dbReference type="Google" id="ProtNLM"/>
    </source>
</evidence>
<dbReference type="InParanoid" id="A0A0G4EHX2"/>
<dbReference type="PANTHER" id="PTHR10943">
    <property type="entry name" value="26S PROTEASOME NON-ATPASE REGULATORY SUBUNIT"/>
    <property type="match status" value="1"/>
</dbReference>
<feature type="region of interest" description="Disordered" evidence="5">
    <location>
        <begin position="130"/>
        <end position="154"/>
    </location>
</feature>
<organism evidence="8 9">
    <name type="scientific">Vitrella brassicaformis (strain CCMP3155)</name>
    <dbReference type="NCBI Taxonomy" id="1169540"/>
    <lineage>
        <taxon>Eukaryota</taxon>
        <taxon>Sar</taxon>
        <taxon>Alveolata</taxon>
        <taxon>Colpodellida</taxon>
        <taxon>Vitrellaceae</taxon>
        <taxon>Vitrella</taxon>
    </lineage>
</organism>
<feature type="compositionally biased region" description="Basic and acidic residues" evidence="5">
    <location>
        <begin position="1157"/>
        <end position="1166"/>
    </location>
</feature>
<dbReference type="SUPFAM" id="SSF48371">
    <property type="entry name" value="ARM repeat"/>
    <property type="match status" value="1"/>
</dbReference>
<dbReference type="EMBL" id="CDMY01000239">
    <property type="protein sequence ID" value="CEL95825.1"/>
    <property type="molecule type" value="Genomic_DNA"/>
</dbReference>
<dbReference type="GO" id="GO:0005634">
    <property type="term" value="C:nucleus"/>
    <property type="evidence" value="ECO:0007669"/>
    <property type="project" value="TreeGrafter"/>
</dbReference>
<evidence type="ECO:0000256" key="4">
    <source>
        <dbReference type="PIRNR" id="PIRNR015947"/>
    </source>
</evidence>
<keyword evidence="9" id="KW-1185">Reference proteome</keyword>
<feature type="domain" description="26S proteasome regulatory subunit RPN2 C-terminal" evidence="6">
    <location>
        <begin position="884"/>
        <end position="954"/>
    </location>
</feature>
<feature type="compositionally biased region" description="Low complexity" evidence="5">
    <location>
        <begin position="323"/>
        <end position="377"/>
    </location>
</feature>
<protein>
    <recommendedName>
        <fullName evidence="10">26S proteasome regulatory subunit RPN2 C-terminal domain-containing protein</fullName>
    </recommendedName>
</protein>
<dbReference type="Pfam" id="PF01851">
    <property type="entry name" value="PC_rep"/>
    <property type="match status" value="3"/>
</dbReference>
<dbReference type="InterPro" id="IPR016642">
    <property type="entry name" value="26S_Psome_Rpn2"/>
</dbReference>
<evidence type="ECO:0000313" key="9">
    <source>
        <dbReference type="Proteomes" id="UP000041254"/>
    </source>
</evidence>
<evidence type="ECO:0000256" key="2">
    <source>
        <dbReference type="ARBA" id="ARBA00022737"/>
    </source>
</evidence>
<dbReference type="InterPro" id="IPR011989">
    <property type="entry name" value="ARM-like"/>
</dbReference>
<feature type="domain" description="26S proteasome regulatory subunit RPN2 C-terminal" evidence="6">
    <location>
        <begin position="1043"/>
        <end position="1153"/>
    </location>
</feature>
<dbReference type="PANTHER" id="PTHR10943:SF2">
    <property type="entry name" value="26S PROTEASOME NON-ATPASE REGULATORY SUBUNIT 1"/>
    <property type="match status" value="1"/>
</dbReference>
<dbReference type="FunFam" id="1.25.10.10:FF:000017">
    <property type="entry name" value="26S proteasome non-ATPase regulatory subunit 1"/>
    <property type="match status" value="1"/>
</dbReference>
<dbReference type="PhylomeDB" id="A0A0G4EHX2"/>
<name>A0A0G4EHX2_VITBC</name>
<feature type="region of interest" description="Disordered" evidence="5">
    <location>
        <begin position="313"/>
        <end position="411"/>
    </location>
</feature>
<dbReference type="InterPro" id="IPR040623">
    <property type="entry name" value="RPN2_C"/>
</dbReference>
<evidence type="ECO:0000256" key="5">
    <source>
        <dbReference type="SAM" id="MobiDB-lite"/>
    </source>
</evidence>
<dbReference type="OMA" id="IMFGRQE"/>
<dbReference type="GO" id="GO:0030234">
    <property type="term" value="F:enzyme regulator activity"/>
    <property type="evidence" value="ECO:0007669"/>
    <property type="project" value="UniProtKB-UniRule"/>
</dbReference>
<dbReference type="FunCoup" id="A0A0G4EHX2">
    <property type="interactions" value="710"/>
</dbReference>
<proteinExistence type="inferred from homology"/>
<dbReference type="PIRSF" id="PIRSF015947">
    <property type="entry name" value="26S_Psome_Rpn2"/>
    <property type="match status" value="1"/>
</dbReference>
<dbReference type="InterPro" id="IPR048570">
    <property type="entry name" value="PSMD1_RPN2_N"/>
</dbReference>
<evidence type="ECO:0000256" key="3">
    <source>
        <dbReference type="ARBA" id="ARBA00022942"/>
    </source>
</evidence>
<dbReference type="VEuPathDB" id="CryptoDB:Vbra_3830"/>
<dbReference type="Pfam" id="PF13646">
    <property type="entry name" value="HEAT_2"/>
    <property type="match status" value="1"/>
</dbReference>
<sequence>MSAACKVERPRQVSSAAGVLSLLDEQEYSLRVLALQKLNSVVDQFWAEIADYLADIESLYEDPKFDHRELAALVASKVYYHLEEYDDALRLALGAGNLFVLSEKSQYVHTIISRCIDEYVSERVKHDEAKAKEEEAAARQGAQHEGGAAPMDVDQQPQAALKPIDSRLEAIVERMFDQCVEDREYRQALGIALEARRLDRVEGIIKAAPNTSDILRYCLRHAQTVILSKRFRTHVLELLVRVYREFPPVELEGELANLCQCLFFLNDVTAVANILKDLVDKQDQKHTAMAYQIAFDIANNEDQQFLKDLLSHLPAPKVPEPPQQAAAEPAAPAEGAEVAPAAAETGAGEPTATTAAQGEGGSTEAAGAAVTASSGEAPAADQTQADAEVLPAASGEGAAEAVAETTQEETPEDKKLRLLRYILDGDAAIDLHLLFLSQKCKADLQLLEHIKNSVDQRNSISHNGIVIAHSIMHAGTTEDEFLRKNLDWLAKAVSWAKFTATASLGVIHKGHFKNSMKVLEPYLPQTAPQPGGYSEGGALYALGLIHANHSNPTVRQYLMQQLLASSQNEQIQHGACLGLGLLCMGSHDEELYEKLKEVLFTDSAIAGEAAGYAMGLVMLGSTSEHAISELLAYAHDTQHEKIIRACALSLALIMFKREEEAETLIQQLMMDKDPILRYGAMFTIAMAYCGSYSNTAIRRLLHVSVSDVSDDVRRAAVIALGFILCNVPEQVPKVVNLLCQSYNPHVRYASCIALGIACAGTAMSEAVNLLIPMASDTTDFVRQGALLALGLVLQQATDALNEKTKDVRELFIKVLADKHEDIMTRFGAILAYGLIDAGGRNAAVSFYSKAGSLRSEAAVGMCLFCQLWYWFPLIHTVALAFQPTGLIGLTTDLKMPSSFAVKNTAKPEMFAYPAQFQVKKDDAPTKTTTAVLSTTVKQQLKKRQSTMHIDDKEGDSPTAAAAAPPPPPSVAVKEAETDEGSKTATAPAPLRGAGQQGGEEDSASILSDMPSTRGADVASTAATIGEYLETSHTEVESTTSIDARSMAARSERKEDVTMTPADAPAAAAAAAGTDDEKDKKKEGDGGGDDPNKAAAPTEEEKDGVLKNPCRVLPRQEAYIDMLPDNRYKPIISDRKSGFLILLDQTPDEPEEYVQPKAAKEEDKEPEPPEAFEWSG</sequence>
<dbReference type="AlphaFoldDB" id="A0A0G4EHX2"/>
<feature type="compositionally biased region" description="Low complexity" evidence="5">
    <location>
        <begin position="138"/>
        <end position="149"/>
    </location>
</feature>
<accession>A0A0G4EHX2</accession>
<feature type="compositionally biased region" description="Basic and acidic residues" evidence="5">
    <location>
        <begin position="1074"/>
        <end position="1084"/>
    </location>
</feature>
<evidence type="ECO:0000313" key="8">
    <source>
        <dbReference type="EMBL" id="CEL95825.1"/>
    </source>
</evidence>
<dbReference type="InterPro" id="IPR002015">
    <property type="entry name" value="Proteasome/cyclosome_rpt"/>
</dbReference>
<gene>
    <name evidence="8" type="ORF">Vbra_3830</name>
</gene>
<feature type="region of interest" description="Disordered" evidence="5">
    <location>
        <begin position="1143"/>
        <end position="1175"/>
    </location>
</feature>
<reference evidence="8 9" key="1">
    <citation type="submission" date="2014-11" db="EMBL/GenBank/DDBJ databases">
        <authorList>
            <person name="Zhu J."/>
            <person name="Qi W."/>
            <person name="Song R."/>
        </authorList>
    </citation>
    <scope>NUCLEOTIDE SEQUENCE [LARGE SCALE GENOMIC DNA]</scope>
</reference>
<dbReference type="GO" id="GO:0034515">
    <property type="term" value="C:proteasome storage granule"/>
    <property type="evidence" value="ECO:0007669"/>
    <property type="project" value="TreeGrafter"/>
</dbReference>
<feature type="domain" description="26S proteasome non-ATPase regulatory subunit 1/RPN2 N-terminal" evidence="7">
    <location>
        <begin position="155"/>
        <end position="315"/>
    </location>
</feature>
<feature type="compositionally biased region" description="Low complexity" evidence="5">
    <location>
        <begin position="1059"/>
        <end position="1072"/>
    </location>
</feature>
<comment type="similarity">
    <text evidence="1 4">Belongs to the proteasome subunit S1 family.</text>
</comment>
<dbReference type="InterPro" id="IPR016024">
    <property type="entry name" value="ARM-type_fold"/>
</dbReference>
<dbReference type="GO" id="GO:0043161">
    <property type="term" value="P:proteasome-mediated ubiquitin-dependent protein catabolic process"/>
    <property type="evidence" value="ECO:0007669"/>
    <property type="project" value="TreeGrafter"/>
</dbReference>
<dbReference type="Pfam" id="PF21505">
    <property type="entry name" value="RPN2_N"/>
    <property type="match status" value="2"/>
</dbReference>
<feature type="compositionally biased region" description="Low complexity" evidence="5">
    <location>
        <begin position="392"/>
        <end position="405"/>
    </location>
</feature>
<dbReference type="OrthoDB" id="261572at2759"/>
<evidence type="ECO:0000259" key="7">
    <source>
        <dbReference type="Pfam" id="PF21505"/>
    </source>
</evidence>
<evidence type="ECO:0000256" key="1">
    <source>
        <dbReference type="ARBA" id="ARBA00006308"/>
    </source>
</evidence>
<keyword evidence="3 4" id="KW-0647">Proteasome</keyword>
<dbReference type="GO" id="GO:0042176">
    <property type="term" value="P:regulation of protein catabolic process"/>
    <property type="evidence" value="ECO:0007669"/>
    <property type="project" value="UniProtKB-UniRule"/>
</dbReference>
<dbReference type="Proteomes" id="UP000041254">
    <property type="component" value="Unassembled WGS sequence"/>
</dbReference>
<dbReference type="GO" id="GO:0008540">
    <property type="term" value="C:proteasome regulatory particle, base subcomplex"/>
    <property type="evidence" value="ECO:0007669"/>
    <property type="project" value="UniProtKB-UniRule"/>
</dbReference>
<dbReference type="Pfam" id="PF18004">
    <property type="entry name" value="RPN2_C"/>
    <property type="match status" value="2"/>
</dbReference>
<dbReference type="STRING" id="1169540.A0A0G4EHX2"/>
<feature type="domain" description="26S proteasome non-ATPase regulatory subunit 1/RPN2 N-terminal" evidence="7">
    <location>
        <begin position="15"/>
        <end position="135"/>
    </location>
</feature>
<evidence type="ECO:0000259" key="6">
    <source>
        <dbReference type="Pfam" id="PF18004"/>
    </source>
</evidence>